<dbReference type="EMBL" id="JAPEVB010000004">
    <property type="protein sequence ID" value="KAJ4389856.1"/>
    <property type="molecule type" value="Genomic_DNA"/>
</dbReference>
<evidence type="ECO:0000256" key="4">
    <source>
        <dbReference type="ARBA" id="ARBA00022964"/>
    </source>
</evidence>
<evidence type="ECO:0000256" key="6">
    <source>
        <dbReference type="ARBA" id="ARBA00023004"/>
    </source>
</evidence>
<reference evidence="9" key="1">
    <citation type="submission" date="2022-10" db="EMBL/GenBank/DDBJ databases">
        <title>Tapping the CABI collections for fungal endophytes: first genome assemblies for Collariella, Neodidymelliopsis, Ascochyta clinopodiicola, Didymella pomorum, Didymosphaeria variabile, Neocosmospora piperis and Neocucurbitaria cava.</title>
        <authorList>
            <person name="Hill R."/>
        </authorList>
    </citation>
    <scope>NUCLEOTIDE SEQUENCE</scope>
    <source>
        <strain evidence="9">IMI 355082</strain>
    </source>
</reference>
<feature type="compositionally biased region" description="Polar residues" evidence="7">
    <location>
        <begin position="33"/>
        <end position="50"/>
    </location>
</feature>
<dbReference type="AlphaFoldDB" id="A0A9W9CWF9"/>
<feature type="region of interest" description="Disordered" evidence="7">
    <location>
        <begin position="1"/>
        <end position="60"/>
    </location>
</feature>
<keyword evidence="6" id="KW-0408">Iron</keyword>
<keyword evidence="10" id="KW-1185">Reference proteome</keyword>
<name>A0A9W9CWF9_9PEZI</name>
<dbReference type="PANTHER" id="PTHR30468:SF10">
    <property type="entry name" value="TAUD_TFDA-LIKE DOMAIN-CONTAINING PROTEIN"/>
    <property type="match status" value="1"/>
</dbReference>
<evidence type="ECO:0000259" key="8">
    <source>
        <dbReference type="Pfam" id="PF02668"/>
    </source>
</evidence>
<dbReference type="OrthoDB" id="10257314at2759"/>
<sequence length="424" mass="46672">MDVKNSDSGSRPETMSTKQPEEDKARLLGGTGTSSAKVSSEASLPVNSPSAVPPPKIKAPEGYVASDRLEGHKEPLKYSGSLDQFKSFDVTPSVGKEFPDANLVEWLKAPNADELIRDLAITVSRRGVCFFRAQDDMTLELQKELAQRLGLASGKPAQNGLHIWPFVYSTAEDADKEIVLVNHKDTQADRERVRNKVLADVRYPAPKMWHSDGTWEHVPPDYAVLRMTELPAVGGDTLWASGYEVYDRLSRPWQSFLESLTFTAGNPAFHANAAANNIPYYTDPRGAPENIGKHVQAVHPVVRTNPVTGWNSIFSLGAHAQHINGVTPAESEKLMAMLLDMVTGDHGIQCRYRWTNSNDMAIWDNRSMLHTPTADFSGLGYGDRMGFRAMSVGERPYFDPQGSARSTALFREEDEAEAAAAPNS</sequence>
<dbReference type="Pfam" id="PF02668">
    <property type="entry name" value="TauD"/>
    <property type="match status" value="1"/>
</dbReference>
<feature type="compositionally biased region" description="Polar residues" evidence="7">
    <location>
        <begin position="1"/>
        <end position="18"/>
    </location>
</feature>
<dbReference type="GO" id="GO:0016706">
    <property type="term" value="F:2-oxoglutarate-dependent dioxygenase activity"/>
    <property type="evidence" value="ECO:0007669"/>
    <property type="project" value="TreeGrafter"/>
</dbReference>
<protein>
    <recommendedName>
        <fullName evidence="8">TauD/TfdA-like domain-containing protein</fullName>
    </recommendedName>
</protein>
<keyword evidence="4" id="KW-0223">Dioxygenase</keyword>
<gene>
    <name evidence="9" type="ORF">N0V93_007328</name>
</gene>
<dbReference type="Proteomes" id="UP001140453">
    <property type="component" value="Unassembled WGS sequence"/>
</dbReference>
<comment type="similarity">
    <text evidence="2">Belongs to the TfdA dioxygenase family.</text>
</comment>
<keyword evidence="5" id="KW-0560">Oxidoreductase</keyword>
<dbReference type="GO" id="GO:0005737">
    <property type="term" value="C:cytoplasm"/>
    <property type="evidence" value="ECO:0007669"/>
    <property type="project" value="TreeGrafter"/>
</dbReference>
<feature type="domain" description="TauD/TfdA-like" evidence="8">
    <location>
        <begin position="88"/>
        <end position="388"/>
    </location>
</feature>
<dbReference type="SUPFAM" id="SSF51197">
    <property type="entry name" value="Clavaminate synthase-like"/>
    <property type="match status" value="1"/>
</dbReference>
<evidence type="ECO:0000256" key="3">
    <source>
        <dbReference type="ARBA" id="ARBA00022723"/>
    </source>
</evidence>
<evidence type="ECO:0000256" key="1">
    <source>
        <dbReference type="ARBA" id="ARBA00001954"/>
    </source>
</evidence>
<dbReference type="InterPro" id="IPR051323">
    <property type="entry name" value="AtsK-like"/>
</dbReference>
<comment type="caution">
    <text evidence="9">The sequence shown here is derived from an EMBL/GenBank/DDBJ whole genome shotgun (WGS) entry which is preliminary data.</text>
</comment>
<comment type="cofactor">
    <cofactor evidence="1">
        <name>Fe(2+)</name>
        <dbReference type="ChEBI" id="CHEBI:29033"/>
    </cofactor>
</comment>
<evidence type="ECO:0000256" key="7">
    <source>
        <dbReference type="SAM" id="MobiDB-lite"/>
    </source>
</evidence>
<accession>A0A9W9CWF9</accession>
<dbReference type="InterPro" id="IPR003819">
    <property type="entry name" value="TauD/TfdA-like"/>
</dbReference>
<evidence type="ECO:0000313" key="10">
    <source>
        <dbReference type="Proteomes" id="UP001140453"/>
    </source>
</evidence>
<dbReference type="GO" id="GO:0046872">
    <property type="term" value="F:metal ion binding"/>
    <property type="evidence" value="ECO:0007669"/>
    <property type="project" value="UniProtKB-KW"/>
</dbReference>
<evidence type="ECO:0000256" key="5">
    <source>
        <dbReference type="ARBA" id="ARBA00023002"/>
    </source>
</evidence>
<keyword evidence="3" id="KW-0479">Metal-binding</keyword>
<proteinExistence type="inferred from homology"/>
<dbReference type="Gene3D" id="3.60.130.10">
    <property type="entry name" value="Clavaminate synthase-like"/>
    <property type="match status" value="1"/>
</dbReference>
<dbReference type="PANTHER" id="PTHR30468">
    <property type="entry name" value="ALPHA-KETOGLUTARATE-DEPENDENT SULFONATE DIOXYGENASE"/>
    <property type="match status" value="1"/>
</dbReference>
<evidence type="ECO:0000313" key="9">
    <source>
        <dbReference type="EMBL" id="KAJ4389856.1"/>
    </source>
</evidence>
<organism evidence="9 10">
    <name type="scientific">Gnomoniopsis smithogilvyi</name>
    <dbReference type="NCBI Taxonomy" id="1191159"/>
    <lineage>
        <taxon>Eukaryota</taxon>
        <taxon>Fungi</taxon>
        <taxon>Dikarya</taxon>
        <taxon>Ascomycota</taxon>
        <taxon>Pezizomycotina</taxon>
        <taxon>Sordariomycetes</taxon>
        <taxon>Sordariomycetidae</taxon>
        <taxon>Diaporthales</taxon>
        <taxon>Gnomoniaceae</taxon>
        <taxon>Gnomoniopsis</taxon>
    </lineage>
</organism>
<evidence type="ECO:0000256" key="2">
    <source>
        <dbReference type="ARBA" id="ARBA00005896"/>
    </source>
</evidence>
<dbReference type="InterPro" id="IPR042098">
    <property type="entry name" value="TauD-like_sf"/>
</dbReference>